<dbReference type="EMBL" id="CM044707">
    <property type="protein sequence ID" value="KAI5653282.1"/>
    <property type="molecule type" value="Genomic_DNA"/>
</dbReference>
<keyword evidence="2" id="KW-1185">Reference proteome</keyword>
<name>A0ACB9ZZZ2_CATRO</name>
<gene>
    <name evidence="1" type="ORF">M9H77_30469</name>
</gene>
<sequence length="1357" mass="151426">MNQYHIYEAIGRGKYSTVYKGRKKKTIEYFAIKSVDKSQKSKVLQEVRILHSLDNSNVLKFHSWYETSAHLWLVLEYCVGGDLMTLLQQDGKLPEDSVRDLAYDLVRALQFLHSKGIIYCDLKPSNILLDENGRTKLCDFGLARKLSDISKTPFAQLPQAKRGTPCYMAPELFQDGGVHSYASDIWALGCVLFECYTGTPPFIGKELTQLIRSIISDPTPTLPGSPSRPFVNLINSLLIKDPAERIQWPELCNHAFWSSKFDPLPLPPQPAFMQMIELASNLYLSERNGEKPLQTKTPTKTREKDLKGVMKQDENSLMELKGHETPIKGAASGRKSQTKASSRVEQKDNLNTRGVNLLRLSRIAKTNLQRENDKENYRRPLPNNSENDAEVEIQNTDMELDFSENTEDETHDEADGPDGLNCASETSLSTPNQHDAKREESDAMPTFSAPFSDDSRAVEQEPSSEHVEVTSTPPSFSPQGKSAAAKDGSGSLDSNSSKSSTDVSQVLWHPSDLSVRPVMPSRKSDKGSDGIPSLPFDALPATDFVKMPREKLETINGRMAGIINGNTPISEKQNVIKYLETLSSNPDAANILTNGPIMLVLVKVFRQSKTSALRAQLASLIGLLIRHSTFIGEDLANSEILGSLTDGLRDKQEKVRRFSMAALGELLFYISTQNEQPRVSNPPESPSKDSRPSSSWQVSNPLISLVCSVLRNGEDDLTQLYALRTIENICSQGGYWATRFIGQDVINNLCYIFRASGKQESMRLTAGSCLVRLVRFNPPSILRVVEKISFKGIASSLVKGSPREQQICLNLLSMAMLESQTFTNIGKYLLPLAEDKNLVPNLISLIEQGSEILRGKALILIALLCKNGRRWLPLFFCNARLLSNIDRLVKEKESYLKHCLDAFAHVVASVLPNLLDTIISDVQQLMNGKRRTHFAGLPGRSSPKSNIHMFPVVLHLLGSSLFKIKVVTDHVLQQFANMLKLAESLFQGRDEFQITLLKVLESVTEEPSLVHHSYDTFVRQILPSLTVIYKGNKDGDARFLCLKILFDSMVIFLNDGSENKQLEELKSISNVHFLPLYPSLIEDEDPIPMYAQKLLVMLLELNYIKISDILDLKTVSQCFEFLLGDFSTANVNNVMLCLALASALELDTKTLSQLKVVRKIGNLLEFVCAKEMEDFIKPTLNLVKAFLLRSIGNKKEFTYAREPNLLYDNSSDGSMVIDQQGCIRDISDFGDNVGLLLELSKSSEMDVADLASDCLILLFKAAAREATTGLLTNLPKVTAVLEARRQGVPQLQIQRTLHALGYSCRQYLAHTMILSICIPEITKIEAIISELKSSGEPTLRDAAFHVAMELQRLPRRI</sequence>
<comment type="caution">
    <text evidence="1">The sequence shown here is derived from an EMBL/GenBank/DDBJ whole genome shotgun (WGS) entry which is preliminary data.</text>
</comment>
<organism evidence="1 2">
    <name type="scientific">Catharanthus roseus</name>
    <name type="common">Madagascar periwinkle</name>
    <name type="synonym">Vinca rosea</name>
    <dbReference type="NCBI Taxonomy" id="4058"/>
    <lineage>
        <taxon>Eukaryota</taxon>
        <taxon>Viridiplantae</taxon>
        <taxon>Streptophyta</taxon>
        <taxon>Embryophyta</taxon>
        <taxon>Tracheophyta</taxon>
        <taxon>Spermatophyta</taxon>
        <taxon>Magnoliopsida</taxon>
        <taxon>eudicotyledons</taxon>
        <taxon>Gunneridae</taxon>
        <taxon>Pentapetalae</taxon>
        <taxon>asterids</taxon>
        <taxon>lamiids</taxon>
        <taxon>Gentianales</taxon>
        <taxon>Apocynaceae</taxon>
        <taxon>Rauvolfioideae</taxon>
        <taxon>Vinceae</taxon>
        <taxon>Catharanthinae</taxon>
        <taxon>Catharanthus</taxon>
    </lineage>
</organism>
<evidence type="ECO:0000313" key="2">
    <source>
        <dbReference type="Proteomes" id="UP001060085"/>
    </source>
</evidence>
<protein>
    <submittedName>
        <fullName evidence="1">Uncharacterized protein</fullName>
    </submittedName>
</protein>
<evidence type="ECO:0000313" key="1">
    <source>
        <dbReference type="EMBL" id="KAI5653282.1"/>
    </source>
</evidence>
<dbReference type="Proteomes" id="UP001060085">
    <property type="component" value="Linkage Group LG07"/>
</dbReference>
<accession>A0ACB9ZZZ2</accession>
<proteinExistence type="predicted"/>
<reference evidence="2" key="1">
    <citation type="journal article" date="2023" name="Nat. Plants">
        <title>Single-cell RNA sequencing provides a high-resolution roadmap for understanding the multicellular compartmentation of specialized metabolism.</title>
        <authorList>
            <person name="Sun S."/>
            <person name="Shen X."/>
            <person name="Li Y."/>
            <person name="Li Y."/>
            <person name="Wang S."/>
            <person name="Li R."/>
            <person name="Zhang H."/>
            <person name="Shen G."/>
            <person name="Guo B."/>
            <person name="Wei J."/>
            <person name="Xu J."/>
            <person name="St-Pierre B."/>
            <person name="Chen S."/>
            <person name="Sun C."/>
        </authorList>
    </citation>
    <scope>NUCLEOTIDE SEQUENCE [LARGE SCALE GENOMIC DNA]</scope>
</reference>